<dbReference type="EMBL" id="BRXW01000034">
    <property type="protein sequence ID" value="GMI01449.1"/>
    <property type="molecule type" value="Genomic_DNA"/>
</dbReference>
<dbReference type="Proteomes" id="UP001165122">
    <property type="component" value="Unassembled WGS sequence"/>
</dbReference>
<feature type="chain" id="PRO_5040741711" evidence="1">
    <location>
        <begin position="22"/>
        <end position="316"/>
    </location>
</feature>
<sequence>MFAIIYLLLNLLLQHLPLSCANSNPSPPEIVVAISAHFSPRRVPFLHSTLQTFAQGYPPGTKVFVITNDKDQTLSSLSALDPDLFKYPYELTVIEPSEPLSDPHKLTWYHRKVFSTQFEGASHKQIFLYIEDDIHVPYSHLVHWWSGADDLYESSKLISSFYRVDGDPTAPSLGFLTDQFKNCEGEIWDVAGTEFSVGGGHFVQLWNPYSASYALSSTMMRDFVMMSEWDLNHLLSINPMGMDVRELAASGMMFSNLQGPPFDRSTAVVPWDKASGALKIEGAVYHMDVSKEAPNWCWVVSEARKKQQQEQQQQEL</sequence>
<keyword evidence="3" id="KW-1185">Reference proteome</keyword>
<protein>
    <submittedName>
        <fullName evidence="2">Uncharacterized protein</fullName>
    </submittedName>
</protein>
<accession>A0A9W7F355</accession>
<feature type="signal peptide" evidence="1">
    <location>
        <begin position="1"/>
        <end position="21"/>
    </location>
</feature>
<reference evidence="3" key="1">
    <citation type="journal article" date="2023" name="Commun. Biol.">
        <title>Genome analysis of Parmales, the sister group of diatoms, reveals the evolutionary specialization of diatoms from phago-mixotrophs to photoautotrophs.</title>
        <authorList>
            <person name="Ban H."/>
            <person name="Sato S."/>
            <person name="Yoshikawa S."/>
            <person name="Yamada K."/>
            <person name="Nakamura Y."/>
            <person name="Ichinomiya M."/>
            <person name="Sato N."/>
            <person name="Blanc-Mathieu R."/>
            <person name="Endo H."/>
            <person name="Kuwata A."/>
            <person name="Ogata H."/>
        </authorList>
    </citation>
    <scope>NUCLEOTIDE SEQUENCE [LARGE SCALE GENOMIC DNA]</scope>
    <source>
        <strain evidence="3">NIES 3700</strain>
    </source>
</reference>
<evidence type="ECO:0000313" key="3">
    <source>
        <dbReference type="Proteomes" id="UP001165122"/>
    </source>
</evidence>
<dbReference type="OrthoDB" id="10327730at2759"/>
<comment type="caution">
    <text evidence="2">The sequence shown here is derived from an EMBL/GenBank/DDBJ whole genome shotgun (WGS) entry which is preliminary data.</text>
</comment>
<proteinExistence type="predicted"/>
<organism evidence="2 3">
    <name type="scientific">Triparma laevis f. longispina</name>
    <dbReference type="NCBI Taxonomy" id="1714387"/>
    <lineage>
        <taxon>Eukaryota</taxon>
        <taxon>Sar</taxon>
        <taxon>Stramenopiles</taxon>
        <taxon>Ochrophyta</taxon>
        <taxon>Bolidophyceae</taxon>
        <taxon>Parmales</taxon>
        <taxon>Triparmaceae</taxon>
        <taxon>Triparma</taxon>
    </lineage>
</organism>
<keyword evidence="1" id="KW-0732">Signal</keyword>
<dbReference type="AlphaFoldDB" id="A0A9W7F355"/>
<evidence type="ECO:0000313" key="2">
    <source>
        <dbReference type="EMBL" id="GMI01449.1"/>
    </source>
</evidence>
<gene>
    <name evidence="2" type="ORF">TrLO_g4920</name>
</gene>
<name>A0A9W7F355_9STRA</name>
<evidence type="ECO:0000256" key="1">
    <source>
        <dbReference type="SAM" id="SignalP"/>
    </source>
</evidence>